<sequence length="398" mass="45756">MHPHNSQNDDQDDYLQDEDLVEAMQHSVWGPVLMQMGVSNHNDTRMENIDEEDNSYQEPSSSSEDQEMSNELEESSGEDNPMSEAEGTDSDCLKEIIVDQDELSMISCDDPYTYTSCEDSKRILMTKEEAEQFLKSSSYFSISNEISKCSPNSLRYNGTRGPLLNKTRCLEICSPTSNYIHKLVVMNQDIKIQNLKIFLTSYTQDNLIELKINKTTLKYHDIRLAMKSKSLKNLKRLDLSDSKIEMNSLLAIIDSPNLSNLESLILNRAFKDKKLDYINYYRSYLTHLRILSLEGNDLHKMLVNFALLGLFSHSYAECKRASQSRKPSHFCSIETLNLASCNLDIDDIKTLDNIHECEQCAPFSKLRLLNLPFNKITREEFDEFKGKTVPEPEFLLLS</sequence>
<reference evidence="2" key="1">
    <citation type="submission" date="2023-07" db="EMBL/GenBank/DDBJ databases">
        <authorList>
            <consortium name="AG Swart"/>
            <person name="Singh M."/>
            <person name="Singh A."/>
            <person name="Seah K."/>
            <person name="Emmerich C."/>
        </authorList>
    </citation>
    <scope>NUCLEOTIDE SEQUENCE</scope>
    <source>
        <strain evidence="2">DP1</strain>
    </source>
</reference>
<dbReference type="InterPro" id="IPR032675">
    <property type="entry name" value="LRR_dom_sf"/>
</dbReference>
<evidence type="ECO:0000313" key="2">
    <source>
        <dbReference type="EMBL" id="CAI2367663.1"/>
    </source>
</evidence>
<dbReference type="SUPFAM" id="SSF52047">
    <property type="entry name" value="RNI-like"/>
    <property type="match status" value="1"/>
</dbReference>
<keyword evidence="3" id="KW-1185">Reference proteome</keyword>
<comment type="caution">
    <text evidence="2">The sequence shown here is derived from an EMBL/GenBank/DDBJ whole genome shotgun (WGS) entry which is preliminary data.</text>
</comment>
<feature type="compositionally biased region" description="Acidic residues" evidence="1">
    <location>
        <begin position="64"/>
        <end position="77"/>
    </location>
</feature>
<name>A0AAD1XDB6_EUPCR</name>
<feature type="region of interest" description="Disordered" evidence="1">
    <location>
        <begin position="1"/>
        <end position="20"/>
    </location>
</feature>
<organism evidence="2 3">
    <name type="scientific">Euplotes crassus</name>
    <dbReference type="NCBI Taxonomy" id="5936"/>
    <lineage>
        <taxon>Eukaryota</taxon>
        <taxon>Sar</taxon>
        <taxon>Alveolata</taxon>
        <taxon>Ciliophora</taxon>
        <taxon>Intramacronucleata</taxon>
        <taxon>Spirotrichea</taxon>
        <taxon>Hypotrichia</taxon>
        <taxon>Euplotida</taxon>
        <taxon>Euplotidae</taxon>
        <taxon>Moneuplotes</taxon>
    </lineage>
</organism>
<protein>
    <submittedName>
        <fullName evidence="2">Uncharacterized protein</fullName>
    </submittedName>
</protein>
<proteinExistence type="predicted"/>
<feature type="region of interest" description="Disordered" evidence="1">
    <location>
        <begin position="47"/>
        <end position="90"/>
    </location>
</feature>
<dbReference type="AlphaFoldDB" id="A0AAD1XDB6"/>
<feature type="compositionally biased region" description="Acidic residues" evidence="1">
    <location>
        <begin position="9"/>
        <end position="20"/>
    </location>
</feature>
<evidence type="ECO:0000313" key="3">
    <source>
        <dbReference type="Proteomes" id="UP001295684"/>
    </source>
</evidence>
<dbReference type="EMBL" id="CAMPGE010008778">
    <property type="protein sequence ID" value="CAI2367663.1"/>
    <property type="molecule type" value="Genomic_DNA"/>
</dbReference>
<accession>A0AAD1XDB6</accession>
<dbReference type="Proteomes" id="UP001295684">
    <property type="component" value="Unassembled WGS sequence"/>
</dbReference>
<dbReference type="Gene3D" id="3.80.10.10">
    <property type="entry name" value="Ribonuclease Inhibitor"/>
    <property type="match status" value="1"/>
</dbReference>
<evidence type="ECO:0000256" key="1">
    <source>
        <dbReference type="SAM" id="MobiDB-lite"/>
    </source>
</evidence>
<gene>
    <name evidence="2" type="ORF">ECRASSUSDP1_LOCUS8951</name>
</gene>